<dbReference type="PROSITE" id="PS50943">
    <property type="entry name" value="HTH_CROC1"/>
    <property type="match status" value="1"/>
</dbReference>
<sequence>MGLRELRLKRGMTQQQLAEKLGVTQQHVAAYENGVNSISNMTLAKALRMCDALHVANPRKLLDDDDK</sequence>
<dbReference type="InterPro" id="IPR010982">
    <property type="entry name" value="Lambda_DNA-bd_dom_sf"/>
</dbReference>
<evidence type="ECO:0000313" key="4">
    <source>
        <dbReference type="Proteomes" id="UP000429211"/>
    </source>
</evidence>
<evidence type="ECO:0000259" key="1">
    <source>
        <dbReference type="PROSITE" id="PS50943"/>
    </source>
</evidence>
<dbReference type="EMBL" id="CACRSP010000004">
    <property type="protein sequence ID" value="VYT03382.1"/>
    <property type="molecule type" value="Genomic_DNA"/>
</dbReference>
<accession>A0A6N2TFG5</accession>
<dbReference type="SUPFAM" id="SSF47413">
    <property type="entry name" value="lambda repressor-like DNA-binding domains"/>
    <property type="match status" value="1"/>
</dbReference>
<feature type="domain" description="HTH cro/C1-type" evidence="1">
    <location>
        <begin position="3"/>
        <end position="61"/>
    </location>
</feature>
<dbReference type="InterPro" id="IPR001387">
    <property type="entry name" value="Cro/C1-type_HTH"/>
</dbReference>
<reference evidence="3" key="2">
    <citation type="submission" date="2019-11" db="EMBL/GenBank/DDBJ databases">
        <authorList>
            <person name="Feng L."/>
        </authorList>
    </citation>
    <scope>NUCLEOTIDE SEQUENCE</scope>
    <source>
        <strain evidence="3">BdentiumLFYP24</strain>
    </source>
</reference>
<organism evidence="3">
    <name type="scientific">Bifidobacterium dentium</name>
    <dbReference type="NCBI Taxonomy" id="1689"/>
    <lineage>
        <taxon>Bacteria</taxon>
        <taxon>Bacillati</taxon>
        <taxon>Actinomycetota</taxon>
        <taxon>Actinomycetes</taxon>
        <taxon>Bifidobacteriales</taxon>
        <taxon>Bifidobacteriaceae</taxon>
        <taxon>Bifidobacterium</taxon>
    </lineage>
</organism>
<dbReference type="Pfam" id="PF01381">
    <property type="entry name" value="HTH_3"/>
    <property type="match status" value="1"/>
</dbReference>
<protein>
    <submittedName>
        <fullName evidence="3">Anaerobic benzoate catabolism transcriptional regulator</fullName>
    </submittedName>
    <submittedName>
        <fullName evidence="2">Helix-turn-helix transcriptional regulator</fullName>
    </submittedName>
</protein>
<dbReference type="Gene3D" id="1.10.260.40">
    <property type="entry name" value="lambda repressor-like DNA-binding domains"/>
    <property type="match status" value="1"/>
</dbReference>
<reference evidence="2 4" key="1">
    <citation type="journal article" date="2019" name="Nat. Med.">
        <title>A library of human gut bacterial isolates paired with longitudinal multiomics data enables mechanistic microbiome research.</title>
        <authorList>
            <person name="Poyet M."/>
            <person name="Groussin M."/>
            <person name="Gibbons S.M."/>
            <person name="Avila-Pacheco J."/>
            <person name="Jiang X."/>
            <person name="Kearney S.M."/>
            <person name="Perrotta A.R."/>
            <person name="Berdy B."/>
            <person name="Zhao S."/>
            <person name="Lieberman T.D."/>
            <person name="Swanson P.K."/>
            <person name="Smith M."/>
            <person name="Roesemann S."/>
            <person name="Alexander J.E."/>
            <person name="Rich S.A."/>
            <person name="Livny J."/>
            <person name="Vlamakis H."/>
            <person name="Clish C."/>
            <person name="Bullock K."/>
            <person name="Deik A."/>
            <person name="Scott J."/>
            <person name="Pierce K.A."/>
            <person name="Xavier R.J."/>
            <person name="Alm E.J."/>
        </authorList>
    </citation>
    <scope>NUCLEOTIDE SEQUENCE [LARGE SCALE GENOMIC DNA]</scope>
    <source>
        <strain evidence="2 4">BIOML-A2</strain>
    </source>
</reference>
<dbReference type="AlphaFoldDB" id="A0A6N2TFG5"/>
<dbReference type="CDD" id="cd00093">
    <property type="entry name" value="HTH_XRE"/>
    <property type="match status" value="1"/>
</dbReference>
<evidence type="ECO:0000313" key="2">
    <source>
        <dbReference type="EMBL" id="KAB7462381.1"/>
    </source>
</evidence>
<dbReference type="RefSeq" id="WP_034522345.1">
    <property type="nucleotide sequence ID" value="NZ_BCYE01000004.1"/>
</dbReference>
<dbReference type="Proteomes" id="UP000429211">
    <property type="component" value="Unassembled WGS sequence"/>
</dbReference>
<gene>
    <name evidence="3" type="ORF">BDLFYP24_01937</name>
    <name evidence="2" type="ORF">GBB04_00955</name>
</gene>
<dbReference type="GO" id="GO:0003677">
    <property type="term" value="F:DNA binding"/>
    <property type="evidence" value="ECO:0007669"/>
    <property type="project" value="InterPro"/>
</dbReference>
<dbReference type="SMART" id="SM00530">
    <property type="entry name" value="HTH_XRE"/>
    <property type="match status" value="1"/>
</dbReference>
<name>A0A6N2TFG5_9BIFI</name>
<dbReference type="EMBL" id="WDPD01000001">
    <property type="protein sequence ID" value="KAB7462381.1"/>
    <property type="molecule type" value="Genomic_DNA"/>
</dbReference>
<evidence type="ECO:0000313" key="3">
    <source>
        <dbReference type="EMBL" id="VYT03382.1"/>
    </source>
</evidence>
<proteinExistence type="predicted"/>